<reference evidence="3" key="1">
    <citation type="journal article" date="2019" name="Curr. Biol.">
        <title>Genome Sequence of Striga asiatica Provides Insight into the Evolution of Plant Parasitism.</title>
        <authorList>
            <person name="Yoshida S."/>
            <person name="Kim S."/>
            <person name="Wafula E.K."/>
            <person name="Tanskanen J."/>
            <person name="Kim Y.M."/>
            <person name="Honaas L."/>
            <person name="Yang Z."/>
            <person name="Spallek T."/>
            <person name="Conn C.E."/>
            <person name="Ichihashi Y."/>
            <person name="Cheong K."/>
            <person name="Cui S."/>
            <person name="Der J.P."/>
            <person name="Gundlach H."/>
            <person name="Jiao Y."/>
            <person name="Hori C."/>
            <person name="Ishida J.K."/>
            <person name="Kasahara H."/>
            <person name="Kiba T."/>
            <person name="Kim M.S."/>
            <person name="Koo N."/>
            <person name="Laohavisit A."/>
            <person name="Lee Y.H."/>
            <person name="Lumba S."/>
            <person name="McCourt P."/>
            <person name="Mortimer J.C."/>
            <person name="Mutuku J.M."/>
            <person name="Nomura T."/>
            <person name="Sasaki-Sekimoto Y."/>
            <person name="Seto Y."/>
            <person name="Wang Y."/>
            <person name="Wakatake T."/>
            <person name="Sakakibara H."/>
            <person name="Demura T."/>
            <person name="Yamaguchi S."/>
            <person name="Yoneyama K."/>
            <person name="Manabe R.I."/>
            <person name="Nelson D.C."/>
            <person name="Schulman A.H."/>
            <person name="Timko M.P."/>
            <person name="dePamphilis C.W."/>
            <person name="Choi D."/>
            <person name="Shirasu K."/>
        </authorList>
    </citation>
    <scope>NUCLEOTIDE SEQUENCE [LARGE SCALE GENOMIC DNA]</scope>
    <source>
        <strain evidence="3">cv. UVA1</strain>
    </source>
</reference>
<sequence length="203" mass="22144">MGCCFSSSDYSGRLKPTGNVVSLAGELRQYPLPVTASQVLEFEALSPDSFFVCSSDRLFFDDYVPCLDLEDELEPAEIYFVLPLSKLQHRLAAADVAELAVKASAAINAADPRGRSKKSRISPVLDSPSSSRQQNPSSVESPVRGHCVPRGKSGKFSTRPELGVSRSGSVRKLQRYSSRRAKLAVRSFRMKLTTINEGSVLLS</sequence>
<accession>A0A5A7PVH3</accession>
<gene>
    <name evidence="2" type="ORF">STAS_12991</name>
</gene>
<feature type="region of interest" description="Disordered" evidence="1">
    <location>
        <begin position="112"/>
        <end position="170"/>
    </location>
</feature>
<dbReference type="Proteomes" id="UP000325081">
    <property type="component" value="Unassembled WGS sequence"/>
</dbReference>
<dbReference type="InterPro" id="IPR025322">
    <property type="entry name" value="PADRE_dom"/>
</dbReference>
<dbReference type="AlphaFoldDB" id="A0A5A7PVH3"/>
<evidence type="ECO:0000313" key="2">
    <source>
        <dbReference type="EMBL" id="GER36638.1"/>
    </source>
</evidence>
<keyword evidence="3" id="KW-1185">Reference proteome</keyword>
<dbReference type="Pfam" id="PF14009">
    <property type="entry name" value="PADRE"/>
    <property type="match status" value="1"/>
</dbReference>
<organism evidence="2 3">
    <name type="scientific">Striga asiatica</name>
    <name type="common">Asiatic witchweed</name>
    <name type="synonym">Buchnera asiatica</name>
    <dbReference type="NCBI Taxonomy" id="4170"/>
    <lineage>
        <taxon>Eukaryota</taxon>
        <taxon>Viridiplantae</taxon>
        <taxon>Streptophyta</taxon>
        <taxon>Embryophyta</taxon>
        <taxon>Tracheophyta</taxon>
        <taxon>Spermatophyta</taxon>
        <taxon>Magnoliopsida</taxon>
        <taxon>eudicotyledons</taxon>
        <taxon>Gunneridae</taxon>
        <taxon>Pentapetalae</taxon>
        <taxon>asterids</taxon>
        <taxon>lamiids</taxon>
        <taxon>Lamiales</taxon>
        <taxon>Orobanchaceae</taxon>
        <taxon>Buchnereae</taxon>
        <taxon>Striga</taxon>
    </lineage>
</organism>
<dbReference type="PANTHER" id="PTHR33052">
    <property type="entry name" value="DUF4228 DOMAIN PROTEIN-RELATED"/>
    <property type="match status" value="1"/>
</dbReference>
<feature type="compositionally biased region" description="Low complexity" evidence="1">
    <location>
        <begin position="127"/>
        <end position="141"/>
    </location>
</feature>
<dbReference type="OrthoDB" id="693945at2759"/>
<comment type="caution">
    <text evidence="2">The sequence shown here is derived from an EMBL/GenBank/DDBJ whole genome shotgun (WGS) entry which is preliminary data.</text>
</comment>
<dbReference type="EMBL" id="BKCP01005184">
    <property type="protein sequence ID" value="GER36638.1"/>
    <property type="molecule type" value="Genomic_DNA"/>
</dbReference>
<evidence type="ECO:0000313" key="3">
    <source>
        <dbReference type="Proteomes" id="UP000325081"/>
    </source>
</evidence>
<protein>
    <submittedName>
        <fullName evidence="2">Uncharacterized protein</fullName>
    </submittedName>
</protein>
<name>A0A5A7PVH3_STRAF</name>
<evidence type="ECO:0000256" key="1">
    <source>
        <dbReference type="SAM" id="MobiDB-lite"/>
    </source>
</evidence>
<proteinExistence type="predicted"/>